<comment type="catalytic activity">
    <reaction evidence="1">
        <text>ATP + protein L-histidine = ADP + protein N-phospho-L-histidine.</text>
        <dbReference type="EC" id="2.7.13.3"/>
    </reaction>
</comment>
<dbReference type="InterPro" id="IPR005467">
    <property type="entry name" value="His_kinase_dom"/>
</dbReference>
<dbReference type="EMBL" id="DXBR01000100">
    <property type="protein sequence ID" value="HIZ40429.1"/>
    <property type="molecule type" value="Genomic_DNA"/>
</dbReference>
<evidence type="ECO:0000256" key="10">
    <source>
        <dbReference type="PROSITE-ProRule" id="PRU00169"/>
    </source>
</evidence>
<dbReference type="Proteomes" id="UP000824049">
    <property type="component" value="Unassembled WGS sequence"/>
</dbReference>
<dbReference type="Pfam" id="PF00512">
    <property type="entry name" value="HisKA"/>
    <property type="match status" value="1"/>
</dbReference>
<evidence type="ECO:0000259" key="13">
    <source>
        <dbReference type="PROSITE" id="PS50110"/>
    </source>
</evidence>
<accession>A0A9D2EMN0</accession>
<evidence type="ECO:0000256" key="4">
    <source>
        <dbReference type="ARBA" id="ARBA00018672"/>
    </source>
</evidence>
<dbReference type="InterPro" id="IPR004358">
    <property type="entry name" value="Sig_transdc_His_kin-like_C"/>
</dbReference>
<dbReference type="CDD" id="cd00082">
    <property type="entry name" value="HisKA"/>
    <property type="match status" value="1"/>
</dbReference>
<keyword evidence="6" id="KW-0418">Kinase</keyword>
<proteinExistence type="inferred from homology"/>
<dbReference type="InterPro" id="IPR011006">
    <property type="entry name" value="CheY-like_superfamily"/>
</dbReference>
<dbReference type="GO" id="GO:0000155">
    <property type="term" value="F:phosphorelay sensor kinase activity"/>
    <property type="evidence" value="ECO:0007669"/>
    <property type="project" value="InterPro"/>
</dbReference>
<organism evidence="14 15">
    <name type="scientific">Candidatus Anaerobutyricum stercoris</name>
    <dbReference type="NCBI Taxonomy" id="2838457"/>
    <lineage>
        <taxon>Bacteria</taxon>
        <taxon>Bacillati</taxon>
        <taxon>Bacillota</taxon>
        <taxon>Clostridia</taxon>
        <taxon>Lachnospirales</taxon>
        <taxon>Lachnospiraceae</taxon>
        <taxon>Anaerobutyricum</taxon>
    </lineage>
</organism>
<dbReference type="SMART" id="SM00388">
    <property type="entry name" value="HisKA"/>
    <property type="match status" value="1"/>
</dbReference>
<feature type="modified residue" description="4-aspartylphosphate" evidence="10">
    <location>
        <position position="661"/>
    </location>
</feature>
<dbReference type="EC" id="2.7.13.3" evidence="3"/>
<keyword evidence="11" id="KW-0812">Transmembrane</keyword>
<dbReference type="InterPro" id="IPR003661">
    <property type="entry name" value="HisK_dim/P_dom"/>
</dbReference>
<dbReference type="SUPFAM" id="SSF47384">
    <property type="entry name" value="Homodimeric domain of signal transducing histidine kinase"/>
    <property type="match status" value="1"/>
</dbReference>
<protein>
    <recommendedName>
        <fullName evidence="9">Circadian input-output histidine kinase CikA</fullName>
        <ecNumber evidence="3">2.7.13.3</ecNumber>
    </recommendedName>
    <alternativeName>
        <fullName evidence="4">Stage 0 sporulation protein A homolog</fullName>
    </alternativeName>
</protein>
<dbReference type="FunFam" id="3.30.565.10:FF:000010">
    <property type="entry name" value="Sensor histidine kinase RcsC"/>
    <property type="match status" value="1"/>
</dbReference>
<dbReference type="InterPro" id="IPR036890">
    <property type="entry name" value="HATPase_C_sf"/>
</dbReference>
<comment type="similarity">
    <text evidence="2">In the N-terminal section; belongs to the phytochrome family.</text>
</comment>
<evidence type="ECO:0000256" key="6">
    <source>
        <dbReference type="ARBA" id="ARBA00022777"/>
    </source>
</evidence>
<dbReference type="SUPFAM" id="SSF52172">
    <property type="entry name" value="CheY-like"/>
    <property type="match status" value="2"/>
</dbReference>
<dbReference type="AlphaFoldDB" id="A0A9D2EMN0"/>
<feature type="transmembrane region" description="Helical" evidence="11">
    <location>
        <begin position="316"/>
        <end position="338"/>
    </location>
</feature>
<reference evidence="14" key="2">
    <citation type="submission" date="2021-04" db="EMBL/GenBank/DDBJ databases">
        <authorList>
            <person name="Gilroy R."/>
        </authorList>
    </citation>
    <scope>NUCLEOTIDE SEQUENCE</scope>
    <source>
        <strain evidence="14">CHK179-28034</strain>
    </source>
</reference>
<dbReference type="SMART" id="SM00387">
    <property type="entry name" value="HATPase_c"/>
    <property type="match status" value="1"/>
</dbReference>
<comment type="function">
    <text evidence="8">May play the central regulatory role in sporulation. It may be an element of the effector pathway responsible for the activation of sporulation genes in response to nutritional stress. Spo0A may act in concert with spo0H (a sigma factor) to control the expression of some genes that are critical to the sporulation process.</text>
</comment>
<dbReference type="Gene3D" id="3.30.565.10">
    <property type="entry name" value="Histidine kinase-like ATPase, C-terminal domain"/>
    <property type="match status" value="1"/>
</dbReference>
<dbReference type="Gene3D" id="3.40.50.2300">
    <property type="match status" value="2"/>
</dbReference>
<keyword evidence="7" id="KW-0902">Two-component regulatory system</keyword>
<feature type="modified residue" description="4-aspartylphosphate" evidence="10">
    <location>
        <position position="800"/>
    </location>
</feature>
<dbReference type="PANTHER" id="PTHR45339">
    <property type="entry name" value="HYBRID SIGNAL TRANSDUCTION HISTIDINE KINASE J"/>
    <property type="match status" value="1"/>
</dbReference>
<evidence type="ECO:0000256" key="3">
    <source>
        <dbReference type="ARBA" id="ARBA00012438"/>
    </source>
</evidence>
<name>A0A9D2EMN0_9FIRM</name>
<sequence>MNTLKNKIHGGRTAALNKKIIRFLWVSFVCLLILCVSVFLLINRFMIRQNTDTLNQVVDTYMKGMSAQLQQHFQTLVNLRLGQVEGIVRVVRPDSETQLDEEERVKLEMRGRAQGFSYLSIYSTEGEAEVIYGDDLTIEDESDFLEAMNSSEKMVTIGETNDGEMILLYGISVGYPDGKGYAMSNGRTCTALLAGVPVSNLSKALALEENNSLIYTHIIRYDGTFIVKNSNLKEDNCYEWLRKCGYEDGVEDIDDIVERMKQTVMEQKECSILTSIFNERQHVYCVPMPNTEWSMVTVMPHSILDEALADLGSQRIWTSLAGCGILVLATLLVFAMYFRLSLKQMSELDKVRKEAEHASQAKSEFLANMSHDIRTPMNAIVGMTAIATTNIDKPEQVKDCLRKITLSSRHLLGLINDVLDMSKIESGKLTLNKERTSLREVMESIVGIVQPQTLARRQQFDILVQNVEEEVVCCDGVRLNQVLINLLSNALKFTPAGGRIEVTVSQEASPKGANYVRTHFWVRDTGMGMSEEFQKHIFESFAREDSKRVHRTEGSGLGMAITKYIVDAMQGEIQVKSELNRGSEFHIILDLEKEDQPEENMILKPWDVLVVDDDEQLCISAAEALEEIGQKAEWVMDGPSAVEKARKRHDEHRDYQAILLDWQMPGMDGIETARRIRETIGEDITILLISAYDWTEIEEDAKKAGVNGFISKPLFKSTLYYGLGYFMDDTGETPEAAEDALPDFEGRRLLVAEDNELNWEIADELLSSFGFILTWAENGEICVEKFCQSEPGYYDAILMDLRMPVMNGYEAAEAIRSSGREDSDIPIVAMTADAFSEDIRRCMEYGMNAHTAKPLDMREILRILHQLL</sequence>
<dbReference type="SUPFAM" id="SSF55874">
    <property type="entry name" value="ATPase domain of HSP90 chaperone/DNA topoisomerase II/histidine kinase"/>
    <property type="match status" value="1"/>
</dbReference>
<keyword evidence="11" id="KW-1133">Transmembrane helix</keyword>
<evidence type="ECO:0000313" key="14">
    <source>
        <dbReference type="EMBL" id="HIZ40429.1"/>
    </source>
</evidence>
<evidence type="ECO:0000313" key="15">
    <source>
        <dbReference type="Proteomes" id="UP000824049"/>
    </source>
</evidence>
<evidence type="ECO:0000256" key="9">
    <source>
        <dbReference type="ARBA" id="ARBA00074306"/>
    </source>
</evidence>
<evidence type="ECO:0000259" key="12">
    <source>
        <dbReference type="PROSITE" id="PS50109"/>
    </source>
</evidence>
<dbReference type="Pfam" id="PF00072">
    <property type="entry name" value="Response_reg"/>
    <property type="match status" value="2"/>
</dbReference>
<feature type="domain" description="Histidine kinase" evidence="12">
    <location>
        <begin position="368"/>
        <end position="593"/>
    </location>
</feature>
<dbReference type="PANTHER" id="PTHR45339:SF1">
    <property type="entry name" value="HYBRID SIGNAL TRANSDUCTION HISTIDINE KINASE J"/>
    <property type="match status" value="1"/>
</dbReference>
<dbReference type="PROSITE" id="PS50110">
    <property type="entry name" value="RESPONSE_REGULATORY"/>
    <property type="match status" value="2"/>
</dbReference>
<keyword evidence="6" id="KW-0808">Transferase</keyword>
<dbReference type="SMART" id="SM00448">
    <property type="entry name" value="REC"/>
    <property type="match status" value="2"/>
</dbReference>
<dbReference type="InterPro" id="IPR003594">
    <property type="entry name" value="HATPase_dom"/>
</dbReference>
<feature type="transmembrane region" description="Helical" evidence="11">
    <location>
        <begin position="20"/>
        <end position="42"/>
    </location>
</feature>
<evidence type="ECO:0000256" key="8">
    <source>
        <dbReference type="ARBA" id="ARBA00024867"/>
    </source>
</evidence>
<keyword evidence="5 10" id="KW-0597">Phosphoprotein</keyword>
<evidence type="ECO:0000256" key="2">
    <source>
        <dbReference type="ARBA" id="ARBA00006402"/>
    </source>
</evidence>
<reference evidence="14" key="1">
    <citation type="journal article" date="2021" name="PeerJ">
        <title>Extensive microbial diversity within the chicken gut microbiome revealed by metagenomics and culture.</title>
        <authorList>
            <person name="Gilroy R."/>
            <person name="Ravi A."/>
            <person name="Getino M."/>
            <person name="Pursley I."/>
            <person name="Horton D.L."/>
            <person name="Alikhan N.F."/>
            <person name="Baker D."/>
            <person name="Gharbi K."/>
            <person name="Hall N."/>
            <person name="Watson M."/>
            <person name="Adriaenssens E.M."/>
            <person name="Foster-Nyarko E."/>
            <person name="Jarju S."/>
            <person name="Secka A."/>
            <person name="Antonio M."/>
            <person name="Oren A."/>
            <person name="Chaudhuri R.R."/>
            <person name="La Ragione R."/>
            <person name="Hildebrand F."/>
            <person name="Pallen M.J."/>
        </authorList>
    </citation>
    <scope>NUCLEOTIDE SEQUENCE</scope>
    <source>
        <strain evidence="14">CHK179-28034</strain>
    </source>
</reference>
<feature type="domain" description="Response regulatory" evidence="13">
    <location>
        <begin position="748"/>
        <end position="868"/>
    </location>
</feature>
<comment type="caution">
    <text evidence="14">The sequence shown here is derived from an EMBL/GenBank/DDBJ whole genome shotgun (WGS) entry which is preliminary data.</text>
</comment>
<dbReference type="PROSITE" id="PS50109">
    <property type="entry name" value="HIS_KIN"/>
    <property type="match status" value="1"/>
</dbReference>
<dbReference type="PRINTS" id="PR00344">
    <property type="entry name" value="BCTRLSENSOR"/>
</dbReference>
<dbReference type="InterPro" id="IPR001789">
    <property type="entry name" value="Sig_transdc_resp-reg_receiver"/>
</dbReference>
<dbReference type="Gene3D" id="1.10.287.130">
    <property type="match status" value="1"/>
</dbReference>
<gene>
    <name evidence="14" type="ORF">H9968_11035</name>
</gene>
<evidence type="ECO:0000256" key="7">
    <source>
        <dbReference type="ARBA" id="ARBA00023012"/>
    </source>
</evidence>
<evidence type="ECO:0000256" key="11">
    <source>
        <dbReference type="SAM" id="Phobius"/>
    </source>
</evidence>
<dbReference type="InterPro" id="IPR036097">
    <property type="entry name" value="HisK_dim/P_sf"/>
</dbReference>
<dbReference type="Pfam" id="PF02518">
    <property type="entry name" value="HATPase_c"/>
    <property type="match status" value="1"/>
</dbReference>
<evidence type="ECO:0000256" key="5">
    <source>
        <dbReference type="ARBA" id="ARBA00022553"/>
    </source>
</evidence>
<keyword evidence="11" id="KW-0472">Membrane</keyword>
<dbReference type="CDD" id="cd17546">
    <property type="entry name" value="REC_hyHK_CKI1_RcsC-like"/>
    <property type="match status" value="2"/>
</dbReference>
<feature type="domain" description="Response regulatory" evidence="13">
    <location>
        <begin position="607"/>
        <end position="727"/>
    </location>
</feature>
<evidence type="ECO:0000256" key="1">
    <source>
        <dbReference type="ARBA" id="ARBA00000085"/>
    </source>
</evidence>